<dbReference type="AlphaFoldDB" id="A0A5J4TH39"/>
<feature type="compositionally biased region" description="Polar residues" evidence="1">
    <location>
        <begin position="8"/>
        <end position="25"/>
    </location>
</feature>
<evidence type="ECO:0000313" key="3">
    <source>
        <dbReference type="Proteomes" id="UP000324800"/>
    </source>
</evidence>
<evidence type="ECO:0000313" key="2">
    <source>
        <dbReference type="EMBL" id="KAA6357527.1"/>
    </source>
</evidence>
<accession>A0A5J4TH39</accession>
<dbReference type="Proteomes" id="UP000324800">
    <property type="component" value="Unassembled WGS sequence"/>
</dbReference>
<organism evidence="2 3">
    <name type="scientific">Streblomastix strix</name>
    <dbReference type="NCBI Taxonomy" id="222440"/>
    <lineage>
        <taxon>Eukaryota</taxon>
        <taxon>Metamonada</taxon>
        <taxon>Preaxostyla</taxon>
        <taxon>Oxymonadida</taxon>
        <taxon>Streblomastigidae</taxon>
        <taxon>Streblomastix</taxon>
    </lineage>
</organism>
<feature type="region of interest" description="Disordered" evidence="1">
    <location>
        <begin position="1"/>
        <end position="35"/>
    </location>
</feature>
<name>A0A5J4TH39_9EUKA</name>
<comment type="caution">
    <text evidence="2">The sequence shown here is derived from an EMBL/GenBank/DDBJ whole genome shotgun (WGS) entry which is preliminary data.</text>
</comment>
<proteinExistence type="predicted"/>
<reference evidence="2 3" key="1">
    <citation type="submission" date="2019-03" db="EMBL/GenBank/DDBJ databases">
        <title>Single cell metagenomics reveals metabolic interactions within the superorganism composed of flagellate Streblomastix strix and complex community of Bacteroidetes bacteria on its surface.</title>
        <authorList>
            <person name="Treitli S.C."/>
            <person name="Kolisko M."/>
            <person name="Husnik F."/>
            <person name="Keeling P."/>
            <person name="Hampl V."/>
        </authorList>
    </citation>
    <scope>NUCLEOTIDE SEQUENCE [LARGE SCALE GENOMIC DNA]</scope>
    <source>
        <strain evidence="2">ST1C</strain>
    </source>
</reference>
<dbReference type="EMBL" id="SNRW01031279">
    <property type="protein sequence ID" value="KAA6357527.1"/>
    <property type="molecule type" value="Genomic_DNA"/>
</dbReference>
<sequence>MLMGAGVSQASDSSQSQHGEGNATQPVEPAISGSANDADQSWFKAYLGTNLSPEEAKLKKLHREQTSAILTNYYGRKMDEIDPCSERATLDQRKMLRDREIAWDALGMNSDKVPKYNPGADLPGARQNSVNGVIVQRAAAAAIEALISNDLPLVMDMLLTQHHVGRVIAGDGQEQREIAFAPPQTKAILAGNAGLSNLIGEDSIERLQKAQKVAKAVGVTQQQQKSQPRLLYNQLTQIPRTTPMAMGTGTFNTTPMGTVPLFSYQPSQNFNQGYGYGYGGNFQGAYRQYQGPYQYQRQIGQKQYPHPMSYTPNRGPRIRYNDQTTGVATAPALQPKQQ</sequence>
<evidence type="ECO:0000256" key="1">
    <source>
        <dbReference type="SAM" id="MobiDB-lite"/>
    </source>
</evidence>
<gene>
    <name evidence="2" type="ORF">EZS28_046946</name>
</gene>
<protein>
    <submittedName>
        <fullName evidence="2">Uncharacterized protein</fullName>
    </submittedName>
</protein>
<feature type="region of interest" description="Disordered" evidence="1">
    <location>
        <begin position="304"/>
        <end position="338"/>
    </location>
</feature>